<feature type="signal peptide" evidence="2">
    <location>
        <begin position="1"/>
        <end position="17"/>
    </location>
</feature>
<name>A0A2A2L221_9BILA</name>
<protein>
    <submittedName>
        <fullName evidence="3">Uncharacterized protein</fullName>
    </submittedName>
</protein>
<dbReference type="AlphaFoldDB" id="A0A2A2L221"/>
<feature type="chain" id="PRO_5013217346" evidence="2">
    <location>
        <begin position="18"/>
        <end position="148"/>
    </location>
</feature>
<keyword evidence="4" id="KW-1185">Reference proteome</keyword>
<feature type="transmembrane region" description="Helical" evidence="1">
    <location>
        <begin position="84"/>
        <end position="101"/>
    </location>
</feature>
<evidence type="ECO:0000313" key="3">
    <source>
        <dbReference type="EMBL" id="PAV80195.1"/>
    </source>
</evidence>
<organism evidence="3 4">
    <name type="scientific">Diploscapter pachys</name>
    <dbReference type="NCBI Taxonomy" id="2018661"/>
    <lineage>
        <taxon>Eukaryota</taxon>
        <taxon>Metazoa</taxon>
        <taxon>Ecdysozoa</taxon>
        <taxon>Nematoda</taxon>
        <taxon>Chromadorea</taxon>
        <taxon>Rhabditida</taxon>
        <taxon>Rhabditina</taxon>
        <taxon>Rhabditomorpha</taxon>
        <taxon>Rhabditoidea</taxon>
        <taxon>Rhabditidae</taxon>
        <taxon>Diploscapter</taxon>
    </lineage>
</organism>
<dbReference type="EMBL" id="LIAE01007306">
    <property type="protein sequence ID" value="PAV80195.1"/>
    <property type="molecule type" value="Genomic_DNA"/>
</dbReference>
<evidence type="ECO:0000313" key="4">
    <source>
        <dbReference type="Proteomes" id="UP000218231"/>
    </source>
</evidence>
<proteinExistence type="predicted"/>
<keyword evidence="1" id="KW-0812">Transmembrane</keyword>
<accession>A0A2A2L221</accession>
<evidence type="ECO:0000256" key="2">
    <source>
        <dbReference type="SAM" id="SignalP"/>
    </source>
</evidence>
<dbReference type="Proteomes" id="UP000218231">
    <property type="component" value="Unassembled WGS sequence"/>
</dbReference>
<reference evidence="3 4" key="1">
    <citation type="journal article" date="2017" name="Curr. Biol.">
        <title>Genome architecture and evolution of a unichromosomal asexual nematode.</title>
        <authorList>
            <person name="Fradin H."/>
            <person name="Zegar C."/>
            <person name="Gutwein M."/>
            <person name="Lucas J."/>
            <person name="Kovtun M."/>
            <person name="Corcoran D."/>
            <person name="Baugh L.R."/>
            <person name="Kiontke K."/>
            <person name="Gunsalus K."/>
            <person name="Fitch D.H."/>
            <person name="Piano F."/>
        </authorList>
    </citation>
    <scope>NUCLEOTIDE SEQUENCE [LARGE SCALE GENOMIC DNA]</scope>
    <source>
        <strain evidence="3">PF1309</strain>
    </source>
</reference>
<keyword evidence="1" id="KW-1133">Transmembrane helix</keyword>
<keyword evidence="1" id="KW-0472">Membrane</keyword>
<sequence>MSFAYFLLASLFSEILCEEPTSALLLGEDSNEQDADELNHYNCTEDSLAAECERRCPEAHCHITVEICETTCFQQVKFYQHDEFKIFVAFTILIALIIVSWKVRQYWTRKLATKSCSRPYQVRSMAALETDDKAIPDKAKLTANLTST</sequence>
<comment type="caution">
    <text evidence="3">The sequence shown here is derived from an EMBL/GenBank/DDBJ whole genome shotgun (WGS) entry which is preliminary data.</text>
</comment>
<gene>
    <name evidence="3" type="ORF">WR25_08700</name>
</gene>
<keyword evidence="2" id="KW-0732">Signal</keyword>
<evidence type="ECO:0000256" key="1">
    <source>
        <dbReference type="SAM" id="Phobius"/>
    </source>
</evidence>